<dbReference type="PANTHER" id="PTHR45721:SF11">
    <property type="entry name" value="LAMIN DM0-RELATED"/>
    <property type="match status" value="1"/>
</dbReference>
<evidence type="ECO:0000256" key="3">
    <source>
        <dbReference type="SAM" id="MobiDB-lite"/>
    </source>
</evidence>
<dbReference type="SUPFAM" id="SSF64593">
    <property type="entry name" value="Intermediate filament protein, coiled coil region"/>
    <property type="match status" value="1"/>
</dbReference>
<feature type="domain" description="IF rod" evidence="4">
    <location>
        <begin position="62"/>
        <end position="405"/>
    </location>
</feature>
<dbReference type="GO" id="GO:0051664">
    <property type="term" value="P:nuclear pore localization"/>
    <property type="evidence" value="ECO:0007669"/>
    <property type="project" value="TreeGrafter"/>
</dbReference>
<dbReference type="Gene3D" id="1.20.5.1160">
    <property type="entry name" value="Vasodilator-stimulated phosphoprotein"/>
    <property type="match status" value="1"/>
</dbReference>
<dbReference type="EMBL" id="JARKHS020019289">
    <property type="protein sequence ID" value="KAK8771802.1"/>
    <property type="molecule type" value="Genomic_DNA"/>
</dbReference>
<organism evidence="5 6">
    <name type="scientific">Amblyomma americanum</name>
    <name type="common">Lone star tick</name>
    <dbReference type="NCBI Taxonomy" id="6943"/>
    <lineage>
        <taxon>Eukaryota</taxon>
        <taxon>Metazoa</taxon>
        <taxon>Ecdysozoa</taxon>
        <taxon>Arthropoda</taxon>
        <taxon>Chelicerata</taxon>
        <taxon>Arachnida</taxon>
        <taxon>Acari</taxon>
        <taxon>Parasitiformes</taxon>
        <taxon>Ixodida</taxon>
        <taxon>Ixodoidea</taxon>
        <taxon>Ixodidae</taxon>
        <taxon>Amblyomminae</taxon>
        <taxon>Amblyomma</taxon>
    </lineage>
</organism>
<dbReference type="InterPro" id="IPR005201">
    <property type="entry name" value="TIM_ENGase"/>
</dbReference>
<gene>
    <name evidence="5" type="ORF">V5799_024954</name>
</gene>
<proteinExistence type="predicted"/>
<evidence type="ECO:0000256" key="2">
    <source>
        <dbReference type="ARBA" id="ARBA00023054"/>
    </source>
</evidence>
<dbReference type="GO" id="GO:0006998">
    <property type="term" value="P:nuclear envelope organization"/>
    <property type="evidence" value="ECO:0007669"/>
    <property type="project" value="TreeGrafter"/>
</dbReference>
<dbReference type="AlphaFoldDB" id="A0AAQ4EB40"/>
<sequence>MSTVCHHTTAITSTTSKDSSVGKVNSAAPGFQSDSDGASSRAGHERGSSSTLSQSRRTRIQEKNELANLNDRLAAYIDRVRELESENRRLVQQVEKRHETRASEVSSVKDLYERELADARRTIDFAANEKAQLQLEVDRWQADCEALKAKLTKREHEWSTSERRATTLESKLVVLQGQLNQTLAQLEVWYMKILFQELEEVRIVTQTEITKIDVRLKENYDRKVAETLQELREHYESQMELYRKERHSVYETKMRDLQDQLDRRASACSVSLDELNSCKTRLESANSRIAELESLGKCPGHVLRHLLTAITSETHRYVPDSLVIWHDDVLSDGRVKAQNELNGSNMCFFNLCDGMLLSFDWNENKLRNSAIVAGRRKSDVYVAIDVYARDKCYSGGYDTRKVNDA</sequence>
<dbReference type="GO" id="GO:0090435">
    <property type="term" value="P:protein localization to nuclear envelope"/>
    <property type="evidence" value="ECO:0007669"/>
    <property type="project" value="TreeGrafter"/>
</dbReference>
<evidence type="ECO:0000259" key="4">
    <source>
        <dbReference type="PROSITE" id="PS51842"/>
    </source>
</evidence>
<dbReference type="GO" id="GO:0005737">
    <property type="term" value="C:cytoplasm"/>
    <property type="evidence" value="ECO:0007669"/>
    <property type="project" value="InterPro"/>
</dbReference>
<reference evidence="5 6" key="1">
    <citation type="journal article" date="2023" name="Arcadia Sci">
        <title>De novo assembly of a long-read Amblyomma americanum tick genome.</title>
        <authorList>
            <person name="Chou S."/>
            <person name="Poskanzer K.E."/>
            <person name="Rollins M."/>
            <person name="Thuy-Boun P.S."/>
        </authorList>
    </citation>
    <scope>NUCLEOTIDE SEQUENCE [LARGE SCALE GENOMIC DNA]</scope>
    <source>
        <strain evidence="5">F_SG_1</strain>
        <tissue evidence="5">Salivary glands</tissue>
    </source>
</reference>
<keyword evidence="2" id="KW-0175">Coiled coil</keyword>
<dbReference type="GO" id="GO:0033925">
    <property type="term" value="F:mannosyl-glycoprotein endo-beta-N-acetylglucosaminidase activity"/>
    <property type="evidence" value="ECO:0007669"/>
    <property type="project" value="InterPro"/>
</dbReference>
<feature type="region of interest" description="Disordered" evidence="3">
    <location>
        <begin position="1"/>
        <end position="57"/>
    </location>
</feature>
<dbReference type="SMART" id="SM01391">
    <property type="entry name" value="Filament"/>
    <property type="match status" value="1"/>
</dbReference>
<keyword evidence="1" id="KW-0403">Intermediate filament</keyword>
<dbReference type="PROSITE" id="PS51842">
    <property type="entry name" value="IF_ROD_2"/>
    <property type="match status" value="1"/>
</dbReference>
<dbReference type="GO" id="GO:0005652">
    <property type="term" value="C:nuclear lamina"/>
    <property type="evidence" value="ECO:0007669"/>
    <property type="project" value="TreeGrafter"/>
</dbReference>
<dbReference type="GO" id="GO:0007097">
    <property type="term" value="P:nuclear migration"/>
    <property type="evidence" value="ECO:0007669"/>
    <property type="project" value="TreeGrafter"/>
</dbReference>
<dbReference type="GO" id="GO:0005200">
    <property type="term" value="F:structural constituent of cytoskeleton"/>
    <property type="evidence" value="ECO:0007669"/>
    <property type="project" value="TreeGrafter"/>
</dbReference>
<evidence type="ECO:0000313" key="6">
    <source>
        <dbReference type="Proteomes" id="UP001321473"/>
    </source>
</evidence>
<dbReference type="PANTHER" id="PTHR45721">
    <property type="entry name" value="LAMIN DM0-RELATED"/>
    <property type="match status" value="1"/>
</dbReference>
<evidence type="ECO:0000256" key="1">
    <source>
        <dbReference type="ARBA" id="ARBA00022754"/>
    </source>
</evidence>
<accession>A0AAQ4EB40</accession>
<keyword evidence="6" id="KW-1185">Reference proteome</keyword>
<dbReference type="Gene3D" id="3.20.20.80">
    <property type="entry name" value="Glycosidases"/>
    <property type="match status" value="1"/>
</dbReference>
<feature type="compositionally biased region" description="Polar residues" evidence="3">
    <location>
        <begin position="1"/>
        <end position="23"/>
    </location>
</feature>
<evidence type="ECO:0000313" key="5">
    <source>
        <dbReference type="EMBL" id="KAK8771802.1"/>
    </source>
</evidence>
<dbReference type="Pfam" id="PF03644">
    <property type="entry name" value="Glyco_hydro_85"/>
    <property type="match status" value="1"/>
</dbReference>
<dbReference type="GO" id="GO:0031507">
    <property type="term" value="P:heterochromatin formation"/>
    <property type="evidence" value="ECO:0007669"/>
    <property type="project" value="TreeGrafter"/>
</dbReference>
<dbReference type="GO" id="GO:0005882">
    <property type="term" value="C:intermediate filament"/>
    <property type="evidence" value="ECO:0007669"/>
    <property type="project" value="UniProtKB-KW"/>
</dbReference>
<dbReference type="Gene3D" id="1.20.5.500">
    <property type="entry name" value="Single helix bin"/>
    <property type="match status" value="1"/>
</dbReference>
<protein>
    <recommendedName>
        <fullName evidence="4">IF rod domain-containing protein</fullName>
    </recommendedName>
</protein>
<dbReference type="Proteomes" id="UP001321473">
    <property type="component" value="Unassembled WGS sequence"/>
</dbReference>
<comment type="caution">
    <text evidence="5">The sequence shown here is derived from an EMBL/GenBank/DDBJ whole genome shotgun (WGS) entry which is preliminary data.</text>
</comment>
<name>A0AAQ4EB40_AMBAM</name>
<dbReference type="Pfam" id="PF00038">
    <property type="entry name" value="Filament"/>
    <property type="match status" value="1"/>
</dbReference>
<dbReference type="InterPro" id="IPR039008">
    <property type="entry name" value="IF_rod_dom"/>
</dbReference>